<gene>
    <name evidence="2" type="ORF">NF348_18250</name>
</gene>
<dbReference type="Gene3D" id="3.30.450.20">
    <property type="entry name" value="PAS domain"/>
    <property type="match status" value="1"/>
</dbReference>
<dbReference type="EMBL" id="JAMWDU010000010">
    <property type="protein sequence ID" value="MCP8889056.1"/>
    <property type="molecule type" value="Genomic_DNA"/>
</dbReference>
<accession>A0A9Q4FSX3</accession>
<keyword evidence="1" id="KW-1133">Transmembrane helix</keyword>
<name>A0A9Q4FSX3_9HYPH</name>
<protein>
    <submittedName>
        <fullName evidence="2">Cache domain-containing protein</fullName>
    </submittedName>
</protein>
<sequence length="359" mass="39251">MQLRTLLTLIVGLLSALALAVLTLAATANLDTYRSETAETAVRVRSQALGTFLARSLHEEWRQIARSAADIQDLRDADALQQRIDALGSTDEKLSWLGVAAADGTVLASSQGMLRGESVAQRPWFQQGLAAPFAGDVHEAVLLARLMQSEGDEPLRFVDFSAPIRNANGDVIAVLGAHVNWRWVRTLVEEAAELLELDVFIVNREGTIVLSTAAIDERTAEMNSILAARRGIRAVFEETWPDGLEYQSFTVPDLTYGSLPPFGWGLVARLDPAVLSGPQQRFQTQLALDAVLATLFIATVFALISGGIIRPLRRTAGALLAQVKGEPTDYVREHRRFKEIQTLSEVLARLQSDSAADRR</sequence>
<proteinExistence type="predicted"/>
<organism evidence="2 3">
    <name type="scientific">Devosia ureilytica</name>
    <dbReference type="NCBI Taxonomy" id="2952754"/>
    <lineage>
        <taxon>Bacteria</taxon>
        <taxon>Pseudomonadati</taxon>
        <taxon>Pseudomonadota</taxon>
        <taxon>Alphaproteobacteria</taxon>
        <taxon>Hyphomicrobiales</taxon>
        <taxon>Devosiaceae</taxon>
        <taxon>Devosia</taxon>
    </lineage>
</organism>
<evidence type="ECO:0000256" key="1">
    <source>
        <dbReference type="SAM" id="Phobius"/>
    </source>
</evidence>
<keyword evidence="3" id="KW-1185">Reference proteome</keyword>
<keyword evidence="1" id="KW-0812">Transmembrane</keyword>
<evidence type="ECO:0000313" key="2">
    <source>
        <dbReference type="EMBL" id="MCP8889056.1"/>
    </source>
</evidence>
<feature type="transmembrane region" description="Helical" evidence="1">
    <location>
        <begin position="286"/>
        <end position="309"/>
    </location>
</feature>
<comment type="caution">
    <text evidence="2">The sequence shown here is derived from an EMBL/GenBank/DDBJ whole genome shotgun (WGS) entry which is preliminary data.</text>
</comment>
<evidence type="ECO:0000313" key="3">
    <source>
        <dbReference type="Proteomes" id="UP001060275"/>
    </source>
</evidence>
<dbReference type="Proteomes" id="UP001060275">
    <property type="component" value="Unassembled WGS sequence"/>
</dbReference>
<dbReference type="AlphaFoldDB" id="A0A9Q4FSX3"/>
<keyword evidence="1" id="KW-0472">Membrane</keyword>
<dbReference type="RefSeq" id="WP_254676197.1">
    <property type="nucleotide sequence ID" value="NZ_JAMWDU010000010.1"/>
</dbReference>
<reference evidence="2" key="1">
    <citation type="submission" date="2022-06" db="EMBL/GenBank/DDBJ databases">
        <title>Devosia sp. XJ19-45 genome assembly.</title>
        <authorList>
            <person name="Li B."/>
            <person name="Cai M."/>
            <person name="Nie G."/>
            <person name="Li W."/>
        </authorList>
    </citation>
    <scope>NUCLEOTIDE SEQUENCE</scope>
    <source>
        <strain evidence="2">XJ19-45</strain>
    </source>
</reference>